<proteinExistence type="predicted"/>
<dbReference type="Proteomes" id="UP001243846">
    <property type="component" value="Unassembled WGS sequence"/>
</dbReference>
<dbReference type="InterPro" id="IPR021791">
    <property type="entry name" value="Phage_TAC_11"/>
</dbReference>
<dbReference type="EMBL" id="JAUFRC010000001">
    <property type="protein sequence ID" value="MDN3713447.1"/>
    <property type="molecule type" value="Genomic_DNA"/>
</dbReference>
<protein>
    <submittedName>
        <fullName evidence="1">GTA-gp10 family protein</fullName>
    </submittedName>
</protein>
<reference evidence="2" key="1">
    <citation type="journal article" date="2019" name="Int. J. Syst. Evol. Microbiol.">
        <title>The Global Catalogue of Microorganisms (GCM) 10K type strain sequencing project: providing services to taxonomists for standard genome sequencing and annotation.</title>
        <authorList>
            <consortium name="The Broad Institute Genomics Platform"/>
            <consortium name="The Broad Institute Genome Sequencing Center for Infectious Disease"/>
            <person name="Wu L."/>
            <person name="Ma J."/>
        </authorList>
    </citation>
    <scope>NUCLEOTIDE SEQUENCE [LARGE SCALE GENOMIC DNA]</scope>
    <source>
        <strain evidence="2">CECT 8482</strain>
    </source>
</reference>
<dbReference type="Pfam" id="PF11836">
    <property type="entry name" value="Phage_TAC_11"/>
    <property type="match status" value="1"/>
</dbReference>
<sequence>MDPAVLNWPCGEDPFLLRIGELEALDDLTAEGVLDLRWRLAQGAHRGSLAYAPVKVREVIACLRLGLIGAGMDRATAERKSRQAFEEGDIGALNLIAFTILSNAFAGKEHDPVGRRKRGGDGEGQRIRFSRLYGNGVALGFTPAQVKEMSMWELTACLDGWNRAQGAGIAITAIRSLTKSMTRLLR</sequence>
<organism evidence="1 2">
    <name type="scientific">Paracoccus cavernae</name>
    <dbReference type="NCBI Taxonomy" id="1571207"/>
    <lineage>
        <taxon>Bacteria</taxon>
        <taxon>Pseudomonadati</taxon>
        <taxon>Pseudomonadota</taxon>
        <taxon>Alphaproteobacteria</taxon>
        <taxon>Rhodobacterales</taxon>
        <taxon>Paracoccaceae</taxon>
        <taxon>Paracoccus</taxon>
    </lineage>
</organism>
<accession>A0ABT8D9J7</accession>
<comment type="caution">
    <text evidence="1">The sequence shown here is derived from an EMBL/GenBank/DDBJ whole genome shotgun (WGS) entry which is preliminary data.</text>
</comment>
<keyword evidence="2" id="KW-1185">Reference proteome</keyword>
<gene>
    <name evidence="1" type="ORF">QWZ10_19970</name>
</gene>
<evidence type="ECO:0000313" key="1">
    <source>
        <dbReference type="EMBL" id="MDN3713447.1"/>
    </source>
</evidence>
<evidence type="ECO:0000313" key="2">
    <source>
        <dbReference type="Proteomes" id="UP001243846"/>
    </source>
</evidence>
<name>A0ABT8D9J7_9RHOB</name>